<dbReference type="Pfam" id="PF09742">
    <property type="entry name" value="Dymeclin"/>
    <property type="match status" value="1"/>
</dbReference>
<dbReference type="PANTHER" id="PTHR12895:SF9">
    <property type="entry name" value="DYMECLIN"/>
    <property type="match status" value="1"/>
</dbReference>
<keyword evidence="7" id="KW-1185">Reference proteome</keyword>
<feature type="region of interest" description="Disordered" evidence="5">
    <location>
        <begin position="752"/>
        <end position="787"/>
    </location>
</feature>
<accession>A0A8J5XPV1</accession>
<evidence type="ECO:0000256" key="3">
    <source>
        <dbReference type="ARBA" id="ARBA00022707"/>
    </source>
</evidence>
<comment type="caution">
    <text evidence="6">The sequence shown here is derived from an EMBL/GenBank/DDBJ whole genome shotgun (WGS) entry which is preliminary data.</text>
</comment>
<evidence type="ECO:0000256" key="4">
    <source>
        <dbReference type="ARBA" id="ARBA00023288"/>
    </source>
</evidence>
<dbReference type="AlphaFoldDB" id="A0A8J5XPV1"/>
<dbReference type="OMA" id="VWTLVCK"/>
<name>A0A8J5XPV1_DIALT</name>
<keyword evidence="4" id="KW-0449">Lipoprotein</keyword>
<dbReference type="PANTHER" id="PTHR12895">
    <property type="entry name" value="DYMECLIN"/>
    <property type="match status" value="1"/>
</dbReference>
<evidence type="ECO:0000256" key="2">
    <source>
        <dbReference type="ARBA" id="ARBA00015736"/>
    </source>
</evidence>
<proteinExistence type="inferred from homology"/>
<dbReference type="GO" id="GO:0007030">
    <property type="term" value="P:Golgi organization"/>
    <property type="evidence" value="ECO:0007669"/>
    <property type="project" value="TreeGrafter"/>
</dbReference>
<dbReference type="EMBL" id="JAGTXO010000009">
    <property type="protein sequence ID" value="KAG8465750.1"/>
    <property type="molecule type" value="Genomic_DNA"/>
</dbReference>
<evidence type="ECO:0000256" key="1">
    <source>
        <dbReference type="ARBA" id="ARBA00010603"/>
    </source>
</evidence>
<keyword evidence="3" id="KW-0519">Myristate</keyword>
<gene>
    <name evidence="6" type="ORF">KFE25_005320</name>
</gene>
<organism evidence="6 7">
    <name type="scientific">Diacronema lutheri</name>
    <name type="common">Unicellular marine alga</name>
    <name type="synonym">Monochrysis lutheri</name>
    <dbReference type="NCBI Taxonomy" id="2081491"/>
    <lineage>
        <taxon>Eukaryota</taxon>
        <taxon>Haptista</taxon>
        <taxon>Haptophyta</taxon>
        <taxon>Pavlovophyceae</taxon>
        <taxon>Pavlovales</taxon>
        <taxon>Pavlovaceae</taxon>
        <taxon>Diacronema</taxon>
    </lineage>
</organism>
<feature type="compositionally biased region" description="Pro residues" evidence="5">
    <location>
        <begin position="760"/>
        <end position="787"/>
    </location>
</feature>
<protein>
    <recommendedName>
        <fullName evidence="2">Dymeclin</fullName>
    </recommendedName>
</protein>
<reference evidence="6" key="1">
    <citation type="submission" date="2021-05" db="EMBL/GenBank/DDBJ databases">
        <title>The genome of the haptophyte Pavlova lutheri (Diacronema luteri, Pavlovales) - a model for lipid biosynthesis in eukaryotic algae.</title>
        <authorList>
            <person name="Hulatt C.J."/>
            <person name="Posewitz M.C."/>
        </authorList>
    </citation>
    <scope>NUCLEOTIDE SEQUENCE</scope>
    <source>
        <strain evidence="6">NIVA-4/92</strain>
    </source>
</reference>
<comment type="similarity">
    <text evidence="1">Belongs to the dymeclin family.</text>
</comment>
<evidence type="ECO:0000313" key="7">
    <source>
        <dbReference type="Proteomes" id="UP000751190"/>
    </source>
</evidence>
<dbReference type="GO" id="GO:0005794">
    <property type="term" value="C:Golgi apparatus"/>
    <property type="evidence" value="ECO:0007669"/>
    <property type="project" value="TreeGrafter"/>
</dbReference>
<dbReference type="InterPro" id="IPR019142">
    <property type="entry name" value="Dymeclin"/>
</dbReference>
<dbReference type="OrthoDB" id="10253409at2759"/>
<evidence type="ECO:0000313" key="6">
    <source>
        <dbReference type="EMBL" id="KAG8465750.1"/>
    </source>
</evidence>
<sequence length="787" mass="81663">MGNGTSSDTAIFALDPFVGTVALHEDDVLLEEMLCARIGAEHVSHADEILDSLCSQLTAHNPHTRNFQKLMRIVLRKTRALRELSAAELAEDGGPAYAVANALFISRVFLRALIQRQSDDLYAMRAAHLQMPGDVVDDADGGLLGEIFRALVDVLIDVPRSPATLPLLTEACLVCQTALSVQMFASLDDTPVGLLASTLTSPYRAEELAHALLAHHVYAPAPAPLAAVDGGAAGAGAGAYGDARARRWGLLPALLFVPRQLIALLFSSSGPSTPPPTLHSASLCLLLLLVQDLPRGLRPHGRDSRTAVARQLGAIDDDLTSGSPSMSSTRAAAAAADLELSGGGGGGGLCSCGVFPLPRLFEAICAQLPAEPQVLLLHHLLHTNRGFLRYALSRTDVDALLVPLLRGLYACGSAKGAPARARVYLLLIVLLVLSQDAPLMRAAFALSVARVPWYRERLLGPISVGSLLVCVLCRVVHANLSSALWRDAYVTSTCIALLANVAPHHAQLHAHAAQSLVSLYARLARRHAALVIRRGAQAGGGDAAAGASAPVAAEQEAEQAAVLDAMRTLLEAINAALTASIVHNARLVYAILERAHLFPPHAHAAPSELGDVLANVGVVVAFFAPRVASAGGASASDGGGAELVLPSTAREAAAAGEAAAAAAQRTARTVSEAMTALDAAAAEWDPSLLAPMPALRFTYEQEPECEEFFTPYLWALVSQTMSLVDDGARDDDGAADVGAVGAGADAVAAGWADSFGPSLAPTPAPSPRPPPNAALSPPPPPGGGVHV</sequence>
<dbReference type="Proteomes" id="UP000751190">
    <property type="component" value="Unassembled WGS sequence"/>
</dbReference>
<evidence type="ECO:0000256" key="5">
    <source>
        <dbReference type="SAM" id="MobiDB-lite"/>
    </source>
</evidence>